<evidence type="ECO:0000313" key="4">
    <source>
        <dbReference type="Proteomes" id="UP000515140"/>
    </source>
</evidence>
<evidence type="ECO:0000259" key="3">
    <source>
        <dbReference type="PROSITE" id="PS51848"/>
    </source>
</evidence>
<feature type="coiled-coil region" evidence="1">
    <location>
        <begin position="238"/>
        <end position="306"/>
    </location>
</feature>
<sequence length="324" mass="37448">MTLPSAKVEDVFDKVSQKEVLLGRPLDQYNALTKKSTLFSSFGLRGKTDENLGPMRTTKAFSNVFSNPGAMDICHPPKMTSQPWNKSSSGHMDIPFPGENSSSKHLPVRAQMTECYSSSSSSSSDTTSSSDGEFEPKPSLPPKERRKLKRIRKMEKASKLLAKQEEFKRLYKAQAIQRQLEEVEERQRASEIQGVELEKALRGESDSGAQDEARLLHEWFKLVLEKNKLMRYESELLIMAQELELEDHQSRLEQKLREKMSMEESEKDEKVRNEEQEIFTKMMKVIEQRDKLVDSLEEQRVKEKAEDQHFESFMLSRAYQLSRS</sequence>
<dbReference type="RefSeq" id="XP_020857533.1">
    <property type="nucleotide sequence ID" value="XM_021001874.1"/>
</dbReference>
<reference evidence="5" key="1">
    <citation type="submission" date="2025-08" db="UniProtKB">
        <authorList>
            <consortium name="RefSeq"/>
        </authorList>
    </citation>
    <scope>IDENTIFICATION</scope>
    <source>
        <tissue evidence="5">Spleen</tissue>
    </source>
</reference>
<dbReference type="InParanoid" id="A0A6P5LIF1"/>
<feature type="region of interest" description="Disordered" evidence="2">
    <location>
        <begin position="79"/>
        <end position="150"/>
    </location>
</feature>
<dbReference type="PROSITE" id="PS51848">
    <property type="entry name" value="BMERB"/>
    <property type="match status" value="1"/>
</dbReference>
<evidence type="ECO:0000313" key="5">
    <source>
        <dbReference type="RefSeq" id="XP_020857533.1"/>
    </source>
</evidence>
<proteinExistence type="predicted"/>
<keyword evidence="4" id="KW-1185">Reference proteome</keyword>
<dbReference type="KEGG" id="pcw:110218892"/>
<accession>A0A6P5LIF1</accession>
<evidence type="ECO:0000256" key="1">
    <source>
        <dbReference type="SAM" id="Coils"/>
    </source>
</evidence>
<dbReference type="InterPro" id="IPR022735">
    <property type="entry name" value="bMERB_dom"/>
</dbReference>
<feature type="domain" description="BMERB" evidence="3">
    <location>
        <begin position="163"/>
        <end position="312"/>
    </location>
</feature>
<dbReference type="SMART" id="SM01203">
    <property type="entry name" value="DUF3585"/>
    <property type="match status" value="1"/>
</dbReference>
<dbReference type="Proteomes" id="UP000515140">
    <property type="component" value="Unplaced"/>
</dbReference>
<organism evidence="4 5">
    <name type="scientific">Phascolarctos cinereus</name>
    <name type="common">Koala</name>
    <dbReference type="NCBI Taxonomy" id="38626"/>
    <lineage>
        <taxon>Eukaryota</taxon>
        <taxon>Metazoa</taxon>
        <taxon>Chordata</taxon>
        <taxon>Craniata</taxon>
        <taxon>Vertebrata</taxon>
        <taxon>Euteleostomi</taxon>
        <taxon>Mammalia</taxon>
        <taxon>Metatheria</taxon>
        <taxon>Diprotodontia</taxon>
        <taxon>Phascolarctidae</taxon>
        <taxon>Phascolarctos</taxon>
    </lineage>
</organism>
<gene>
    <name evidence="5" type="primary">MICALCL</name>
</gene>
<protein>
    <submittedName>
        <fullName evidence="5">MICAL C-terminal-like protein</fullName>
    </submittedName>
</protein>
<dbReference type="Pfam" id="PF12130">
    <property type="entry name" value="bMERB_dom"/>
    <property type="match status" value="1"/>
</dbReference>
<dbReference type="PANTHER" id="PTHR23167:SF39">
    <property type="entry name" value="[F-ACTIN]-MONOOXYGENASE MICAL2"/>
    <property type="match status" value="1"/>
</dbReference>
<name>A0A6P5LIF1_PHACI</name>
<dbReference type="PANTHER" id="PTHR23167">
    <property type="entry name" value="CALPONIN HOMOLOGY DOMAIN-CONTAINING PROTEIN DDB_G0272472-RELATED"/>
    <property type="match status" value="1"/>
</dbReference>
<feature type="compositionally biased region" description="Polar residues" evidence="2">
    <location>
        <begin position="79"/>
        <end position="90"/>
    </location>
</feature>
<dbReference type="GeneID" id="110218892"/>
<dbReference type="AlphaFoldDB" id="A0A6P5LIF1"/>
<dbReference type="CTD" id="119865011"/>
<evidence type="ECO:0000256" key="2">
    <source>
        <dbReference type="SAM" id="MobiDB-lite"/>
    </source>
</evidence>
<feature type="compositionally biased region" description="Low complexity" evidence="2">
    <location>
        <begin position="117"/>
        <end position="131"/>
    </location>
</feature>
<keyword evidence="1" id="KW-0175">Coiled coil</keyword>
<dbReference type="InterPro" id="IPR050540">
    <property type="entry name" value="F-actin_Monoox_Mical"/>
</dbReference>